<keyword evidence="2" id="KW-1185">Reference proteome</keyword>
<dbReference type="KEGG" id="nja:NSJP_1661"/>
<dbReference type="RefSeq" id="WP_155969977.1">
    <property type="nucleotide sequence ID" value="NZ_LT828648.1"/>
</dbReference>
<dbReference type="STRING" id="1325564.NSJP_1661"/>
<sequence>MFTRLKKVLLLGLIVMLGVQLTGFTCLDEWEIGSTPDLVRIADLSPSPDESFSDDGCPCHIVFQSASLSTPEIMAPLADDVIVSATLYVPTFIVVLFHPPLSV</sequence>
<dbReference type="EMBL" id="LT828648">
    <property type="protein sequence ID" value="SLM47833.1"/>
    <property type="molecule type" value="Genomic_DNA"/>
</dbReference>
<accession>A0A1W1I4T5</accession>
<dbReference type="AlphaFoldDB" id="A0A1W1I4T5"/>
<evidence type="ECO:0000313" key="1">
    <source>
        <dbReference type="EMBL" id="SLM47833.1"/>
    </source>
</evidence>
<reference evidence="1 2" key="1">
    <citation type="submission" date="2017-03" db="EMBL/GenBank/DDBJ databases">
        <authorList>
            <person name="Afonso C.L."/>
            <person name="Miller P.J."/>
            <person name="Scott M.A."/>
            <person name="Spackman E."/>
            <person name="Goraichik I."/>
            <person name="Dimitrov K.M."/>
            <person name="Suarez D.L."/>
            <person name="Swayne D.E."/>
        </authorList>
    </citation>
    <scope>NUCLEOTIDE SEQUENCE [LARGE SCALE GENOMIC DNA]</scope>
    <source>
        <strain evidence="1">Genome sequencing of Nitrospira japonica strain NJ11</strain>
    </source>
</reference>
<name>A0A1W1I4T5_9BACT</name>
<gene>
    <name evidence="1" type="ORF">NSJP_1661</name>
</gene>
<organism evidence="1 2">
    <name type="scientific">Nitrospira japonica</name>
    <dbReference type="NCBI Taxonomy" id="1325564"/>
    <lineage>
        <taxon>Bacteria</taxon>
        <taxon>Pseudomonadati</taxon>
        <taxon>Nitrospirota</taxon>
        <taxon>Nitrospiria</taxon>
        <taxon>Nitrospirales</taxon>
        <taxon>Nitrospiraceae</taxon>
        <taxon>Nitrospira</taxon>
    </lineage>
</organism>
<protein>
    <submittedName>
        <fullName evidence="1">Uncharacterized protein</fullName>
    </submittedName>
</protein>
<proteinExistence type="predicted"/>
<evidence type="ECO:0000313" key="2">
    <source>
        <dbReference type="Proteomes" id="UP000192042"/>
    </source>
</evidence>
<dbReference type="Proteomes" id="UP000192042">
    <property type="component" value="Chromosome I"/>
</dbReference>